<organism evidence="1">
    <name type="scientific">marine sediment metagenome</name>
    <dbReference type="NCBI Taxonomy" id="412755"/>
    <lineage>
        <taxon>unclassified sequences</taxon>
        <taxon>metagenomes</taxon>
        <taxon>ecological metagenomes</taxon>
    </lineage>
</organism>
<comment type="caution">
    <text evidence="1">The sequence shown here is derived from an EMBL/GenBank/DDBJ whole genome shotgun (WGS) entry which is preliminary data.</text>
</comment>
<accession>X1STW6</accession>
<feature type="non-terminal residue" evidence="1">
    <location>
        <position position="1"/>
    </location>
</feature>
<reference evidence="1" key="1">
    <citation type="journal article" date="2014" name="Front. Microbiol.">
        <title>High frequency of phylogenetically diverse reductive dehalogenase-homologous genes in deep subseafloor sedimentary metagenomes.</title>
        <authorList>
            <person name="Kawai M."/>
            <person name="Futagami T."/>
            <person name="Toyoda A."/>
            <person name="Takaki Y."/>
            <person name="Nishi S."/>
            <person name="Hori S."/>
            <person name="Arai W."/>
            <person name="Tsubouchi T."/>
            <person name="Morono Y."/>
            <person name="Uchiyama I."/>
            <person name="Ito T."/>
            <person name="Fujiyama A."/>
            <person name="Inagaki F."/>
            <person name="Takami H."/>
        </authorList>
    </citation>
    <scope>NUCLEOTIDE SEQUENCE</scope>
    <source>
        <strain evidence="1">Expedition CK06-06</strain>
    </source>
</reference>
<sequence length="56" mass="6479">VGEELKTVNIILHDFIGEKPQEPKIVIKDGIRFVTHFKRLTDEEIAEYEGRIKNDG</sequence>
<dbReference type="AlphaFoldDB" id="X1STW6"/>
<name>X1STW6_9ZZZZ</name>
<gene>
    <name evidence="1" type="ORF">S12H4_14522</name>
</gene>
<dbReference type="EMBL" id="BARW01006923">
    <property type="protein sequence ID" value="GAI82561.1"/>
    <property type="molecule type" value="Genomic_DNA"/>
</dbReference>
<protein>
    <submittedName>
        <fullName evidence="1">Uncharacterized protein</fullName>
    </submittedName>
</protein>
<proteinExistence type="predicted"/>
<evidence type="ECO:0000313" key="1">
    <source>
        <dbReference type="EMBL" id="GAI82561.1"/>
    </source>
</evidence>